<reference evidence="3" key="1">
    <citation type="submission" date="2006-10" db="EMBL/GenBank/DDBJ databases">
        <authorList>
            <person name="Amadeo P."/>
            <person name="Zhao Q."/>
            <person name="Wortman J."/>
            <person name="Fraser-Liggett C."/>
            <person name="Carlton J."/>
        </authorList>
    </citation>
    <scope>NUCLEOTIDE SEQUENCE</scope>
    <source>
        <strain evidence="3">G3</strain>
    </source>
</reference>
<dbReference type="VEuPathDB" id="TrichDB:TVAG_000350"/>
<accession>A2EHR1</accession>
<keyword evidence="2" id="KW-0472">Membrane</keyword>
<sequence>MTLPFLPFLLYNKYRFLESEWLISEEDGLKKYALDVSYDETQKEYRYVAWKNYHENDGAQTLQAKDAIVFSGNFTVTKTNISGKVFYPQGSKMHEFSTVIDDKGNESYNIQLMLSNYVSVSIRLTNISYAEISISQLGSKELMKFTAIGHPKHIYKLRLTASWITYFAVTVFLLLQIRSMIKLFKQSKEDDLKTFATQNTKSKDGKNKSDEGNDGSKNKNTKKASKSNSKKNKANKQKNA</sequence>
<feature type="region of interest" description="Disordered" evidence="1">
    <location>
        <begin position="194"/>
        <end position="240"/>
    </location>
</feature>
<name>A2EHR1_TRIV3</name>
<dbReference type="Proteomes" id="UP000001542">
    <property type="component" value="Unassembled WGS sequence"/>
</dbReference>
<dbReference type="InParanoid" id="A2EHR1"/>
<evidence type="ECO:0000313" key="3">
    <source>
        <dbReference type="EMBL" id="EAY07751.1"/>
    </source>
</evidence>
<evidence type="ECO:0000256" key="1">
    <source>
        <dbReference type="SAM" id="MobiDB-lite"/>
    </source>
</evidence>
<gene>
    <name evidence="3" type="ORF">TVAG_000350</name>
</gene>
<feature type="compositionally biased region" description="Basic and acidic residues" evidence="1">
    <location>
        <begin position="201"/>
        <end position="217"/>
    </location>
</feature>
<feature type="compositionally biased region" description="Basic residues" evidence="1">
    <location>
        <begin position="219"/>
        <end position="240"/>
    </location>
</feature>
<keyword evidence="2" id="KW-0812">Transmembrane</keyword>
<dbReference type="RefSeq" id="XP_001319974.1">
    <property type="nucleotide sequence ID" value="XM_001319939.1"/>
</dbReference>
<evidence type="ECO:0000313" key="4">
    <source>
        <dbReference type="Proteomes" id="UP000001542"/>
    </source>
</evidence>
<protein>
    <submittedName>
        <fullName evidence="3">Uncharacterized protein</fullName>
    </submittedName>
</protein>
<evidence type="ECO:0000256" key="2">
    <source>
        <dbReference type="SAM" id="Phobius"/>
    </source>
</evidence>
<feature type="transmembrane region" description="Helical" evidence="2">
    <location>
        <begin position="163"/>
        <end position="181"/>
    </location>
</feature>
<keyword evidence="4" id="KW-1185">Reference proteome</keyword>
<dbReference type="KEGG" id="tva:4765647"/>
<dbReference type="EMBL" id="DS113392">
    <property type="protein sequence ID" value="EAY07751.1"/>
    <property type="molecule type" value="Genomic_DNA"/>
</dbReference>
<organism evidence="3 4">
    <name type="scientific">Trichomonas vaginalis (strain ATCC PRA-98 / G3)</name>
    <dbReference type="NCBI Taxonomy" id="412133"/>
    <lineage>
        <taxon>Eukaryota</taxon>
        <taxon>Metamonada</taxon>
        <taxon>Parabasalia</taxon>
        <taxon>Trichomonadida</taxon>
        <taxon>Trichomonadidae</taxon>
        <taxon>Trichomonas</taxon>
    </lineage>
</organism>
<reference evidence="3" key="2">
    <citation type="journal article" date="2007" name="Science">
        <title>Draft genome sequence of the sexually transmitted pathogen Trichomonas vaginalis.</title>
        <authorList>
            <person name="Carlton J.M."/>
            <person name="Hirt R.P."/>
            <person name="Silva J.C."/>
            <person name="Delcher A.L."/>
            <person name="Schatz M."/>
            <person name="Zhao Q."/>
            <person name="Wortman J.R."/>
            <person name="Bidwell S.L."/>
            <person name="Alsmark U.C.M."/>
            <person name="Besteiro S."/>
            <person name="Sicheritz-Ponten T."/>
            <person name="Noel C.J."/>
            <person name="Dacks J.B."/>
            <person name="Foster P.G."/>
            <person name="Simillion C."/>
            <person name="Van de Peer Y."/>
            <person name="Miranda-Saavedra D."/>
            <person name="Barton G.J."/>
            <person name="Westrop G.D."/>
            <person name="Mueller S."/>
            <person name="Dessi D."/>
            <person name="Fiori P.L."/>
            <person name="Ren Q."/>
            <person name="Paulsen I."/>
            <person name="Zhang H."/>
            <person name="Bastida-Corcuera F.D."/>
            <person name="Simoes-Barbosa A."/>
            <person name="Brown M.T."/>
            <person name="Hayes R.D."/>
            <person name="Mukherjee M."/>
            <person name="Okumura C.Y."/>
            <person name="Schneider R."/>
            <person name="Smith A.J."/>
            <person name="Vanacova S."/>
            <person name="Villalvazo M."/>
            <person name="Haas B.J."/>
            <person name="Pertea M."/>
            <person name="Feldblyum T.V."/>
            <person name="Utterback T.R."/>
            <person name="Shu C.L."/>
            <person name="Osoegawa K."/>
            <person name="de Jong P.J."/>
            <person name="Hrdy I."/>
            <person name="Horvathova L."/>
            <person name="Zubacova Z."/>
            <person name="Dolezal P."/>
            <person name="Malik S.B."/>
            <person name="Logsdon J.M. Jr."/>
            <person name="Henze K."/>
            <person name="Gupta A."/>
            <person name="Wang C.C."/>
            <person name="Dunne R.L."/>
            <person name="Upcroft J.A."/>
            <person name="Upcroft P."/>
            <person name="White O."/>
            <person name="Salzberg S.L."/>
            <person name="Tang P."/>
            <person name="Chiu C.-H."/>
            <person name="Lee Y.-S."/>
            <person name="Embley T.M."/>
            <person name="Coombs G.H."/>
            <person name="Mottram J.C."/>
            <person name="Tachezy J."/>
            <person name="Fraser-Liggett C.M."/>
            <person name="Johnson P.J."/>
        </authorList>
    </citation>
    <scope>NUCLEOTIDE SEQUENCE [LARGE SCALE GENOMIC DNA]</scope>
    <source>
        <strain evidence="3">G3</strain>
    </source>
</reference>
<keyword evidence="2" id="KW-1133">Transmembrane helix</keyword>
<proteinExistence type="predicted"/>
<dbReference type="AlphaFoldDB" id="A2EHR1"/>
<dbReference type="VEuPathDB" id="TrichDB:TVAGG3_0077350"/>